<feature type="transmembrane region" description="Helical" evidence="1">
    <location>
        <begin position="146"/>
        <end position="164"/>
    </location>
</feature>
<gene>
    <name evidence="2" type="ORF">NCTC12971_01347</name>
</gene>
<sequence>MPLFLKNIELTFYFSASLILMLISFLSATCRSISLDRINAFLVAIMMVLFYGLRAEGTSDIKMYLDFFDKMGDFEDFPWSYGFYVIAQTIKSINPSHEFYIFFTSLFFVFAVLICTFKYLKGEPYKSLLMLSFFNGWYILDLATNTIRQGMALPFVMLSFYFLIYGRKSLFLLFAALGISIHWGALTPLCFGVAAYFIAKRRFLLRSITIGRPPFFIQALTSLTSILPESWWRKRSLTRSKKFLSALT</sequence>
<proteinExistence type="predicted"/>
<name>A0A4U9HBD3_SERRU</name>
<evidence type="ECO:0000313" key="3">
    <source>
        <dbReference type="Proteomes" id="UP000307968"/>
    </source>
</evidence>
<keyword evidence="1" id="KW-0472">Membrane</keyword>
<accession>A0A4U9HBD3</accession>
<evidence type="ECO:0000313" key="2">
    <source>
        <dbReference type="EMBL" id="VTP60854.1"/>
    </source>
</evidence>
<dbReference type="EMBL" id="LR590463">
    <property type="protein sequence ID" value="VTP60854.1"/>
    <property type="molecule type" value="Genomic_DNA"/>
</dbReference>
<feature type="transmembrane region" description="Helical" evidence="1">
    <location>
        <begin position="37"/>
        <end position="53"/>
    </location>
</feature>
<evidence type="ECO:0000256" key="1">
    <source>
        <dbReference type="SAM" id="Phobius"/>
    </source>
</evidence>
<organism evidence="2 3">
    <name type="scientific">Serratia rubidaea</name>
    <name type="common">Serratia marinorubra</name>
    <dbReference type="NCBI Taxonomy" id="61652"/>
    <lineage>
        <taxon>Bacteria</taxon>
        <taxon>Pseudomonadati</taxon>
        <taxon>Pseudomonadota</taxon>
        <taxon>Gammaproteobacteria</taxon>
        <taxon>Enterobacterales</taxon>
        <taxon>Yersiniaceae</taxon>
        <taxon>Serratia</taxon>
    </lineage>
</organism>
<evidence type="ECO:0008006" key="4">
    <source>
        <dbReference type="Google" id="ProtNLM"/>
    </source>
</evidence>
<feature type="transmembrane region" description="Helical" evidence="1">
    <location>
        <begin position="12"/>
        <end position="30"/>
    </location>
</feature>
<dbReference type="AlphaFoldDB" id="A0A4U9HBD3"/>
<keyword evidence="1" id="KW-0812">Transmembrane</keyword>
<dbReference type="InterPro" id="IPR049458">
    <property type="entry name" value="EpsG-like"/>
</dbReference>
<dbReference type="Pfam" id="PF14897">
    <property type="entry name" value="EpsG"/>
    <property type="match status" value="1"/>
</dbReference>
<feature type="transmembrane region" description="Helical" evidence="1">
    <location>
        <begin position="99"/>
        <end position="117"/>
    </location>
</feature>
<reference evidence="2 3" key="1">
    <citation type="submission" date="2019-05" db="EMBL/GenBank/DDBJ databases">
        <authorList>
            <consortium name="Pathogen Informatics"/>
        </authorList>
    </citation>
    <scope>NUCLEOTIDE SEQUENCE [LARGE SCALE GENOMIC DNA]</scope>
    <source>
        <strain evidence="2 3">NCTC12971</strain>
    </source>
</reference>
<protein>
    <recommendedName>
        <fullName evidence="4">EpsG family protein</fullName>
    </recommendedName>
</protein>
<feature type="transmembrane region" description="Helical" evidence="1">
    <location>
        <begin position="171"/>
        <end position="199"/>
    </location>
</feature>
<keyword evidence="1" id="KW-1133">Transmembrane helix</keyword>
<dbReference type="Proteomes" id="UP000307968">
    <property type="component" value="Chromosome"/>
</dbReference>